<sequence>MAVSTVVSTFELLVKPLVQPAADILGAGRTIIQGYFLTISNLNSSNPVRLRVNFTAQSPNLNSQPLLAFFDVGGSNIPLIPGFSNATNQTYFISIPPRDTGLFLLQPNVTDRNVVAAADTEIRGFVTLSLANLFGSNSFDLLLTPQQRGTFLPQNFPADNVDFDQLAYALPTATGGSKVTLTQFQFPIFPIRQLSPEILDLDPGLAEIIRENPDRLTLNPPNLGNGVISETTDSLQQVLSTMVERISDLETQATNR</sequence>
<proteinExistence type="predicted"/>
<protein>
    <submittedName>
        <fullName evidence="1">Uncharacterized protein</fullName>
    </submittedName>
</protein>
<dbReference type="RefSeq" id="WP_006101729.1">
    <property type="nucleotide sequence ID" value="NZ_DS989851.1"/>
</dbReference>
<gene>
    <name evidence="1" type="ORF">MC7420_783</name>
</gene>
<accession>B4VSY5</accession>
<name>B4VSY5_9CYAN</name>
<dbReference type="AlphaFoldDB" id="B4VSY5"/>
<dbReference type="OrthoDB" id="447089at2"/>
<keyword evidence="2" id="KW-1185">Reference proteome</keyword>
<dbReference type="STRING" id="118168.MC7420_783"/>
<organism evidence="1 2">
    <name type="scientific">Coleofasciculus chthonoplastes PCC 7420</name>
    <dbReference type="NCBI Taxonomy" id="118168"/>
    <lineage>
        <taxon>Bacteria</taxon>
        <taxon>Bacillati</taxon>
        <taxon>Cyanobacteriota</taxon>
        <taxon>Cyanophyceae</taxon>
        <taxon>Coleofasciculales</taxon>
        <taxon>Coleofasciculaceae</taxon>
        <taxon>Coleofasciculus</taxon>
    </lineage>
</organism>
<dbReference type="EMBL" id="DS989851">
    <property type="protein sequence ID" value="EDX74909.1"/>
    <property type="molecule type" value="Genomic_DNA"/>
</dbReference>
<dbReference type="Proteomes" id="UP000003835">
    <property type="component" value="Unassembled WGS sequence"/>
</dbReference>
<dbReference type="HOGENOM" id="CLU_087544_0_0_3"/>
<evidence type="ECO:0000313" key="1">
    <source>
        <dbReference type="EMBL" id="EDX74909.1"/>
    </source>
</evidence>
<dbReference type="eggNOG" id="ENOG503283D">
    <property type="taxonomic scope" value="Bacteria"/>
</dbReference>
<reference evidence="1 2" key="1">
    <citation type="submission" date="2008-07" db="EMBL/GenBank/DDBJ databases">
        <authorList>
            <person name="Tandeau de Marsac N."/>
            <person name="Ferriera S."/>
            <person name="Johnson J."/>
            <person name="Kravitz S."/>
            <person name="Beeson K."/>
            <person name="Sutton G."/>
            <person name="Rogers Y.-H."/>
            <person name="Friedman R."/>
            <person name="Frazier M."/>
            <person name="Venter J.C."/>
        </authorList>
    </citation>
    <scope>NUCLEOTIDE SEQUENCE [LARGE SCALE GENOMIC DNA]</scope>
    <source>
        <strain evidence="1 2">PCC 7420</strain>
    </source>
</reference>
<evidence type="ECO:0000313" key="2">
    <source>
        <dbReference type="Proteomes" id="UP000003835"/>
    </source>
</evidence>